<gene>
    <name evidence="2" type="ORF">SOO65_11050</name>
</gene>
<protein>
    <submittedName>
        <fullName evidence="2">Uncharacterized protein</fullName>
    </submittedName>
</protein>
<evidence type="ECO:0000313" key="3">
    <source>
        <dbReference type="Proteomes" id="UP001324634"/>
    </source>
</evidence>
<evidence type="ECO:0000256" key="1">
    <source>
        <dbReference type="SAM" id="SignalP"/>
    </source>
</evidence>
<proteinExistence type="predicted"/>
<accession>A0AAX4HJ14</accession>
<evidence type="ECO:0000313" key="2">
    <source>
        <dbReference type="EMBL" id="WPU63221.1"/>
    </source>
</evidence>
<sequence length="139" mass="15608">MKMLLIALALVSGRAFAQEMDATEALTMVLPVGTYYGRFANERCSVTVREEANGVKVTATNGRLTRSRLVEYGSVYRLWGTTQFLSSTSVGTNDGFNENLLRTRADVTNKQYVVVADRVVVMNDQFEHKVECIVYKLRN</sequence>
<keyword evidence="1" id="KW-0732">Signal</keyword>
<name>A0AAX4HJ14_9BACT</name>
<feature type="signal peptide" evidence="1">
    <location>
        <begin position="1"/>
        <end position="17"/>
    </location>
</feature>
<dbReference type="AlphaFoldDB" id="A0AAX4HJ14"/>
<organism evidence="2 3">
    <name type="scientific">Peredibacter starrii</name>
    <dbReference type="NCBI Taxonomy" id="28202"/>
    <lineage>
        <taxon>Bacteria</taxon>
        <taxon>Pseudomonadati</taxon>
        <taxon>Bdellovibrionota</taxon>
        <taxon>Bacteriovoracia</taxon>
        <taxon>Bacteriovoracales</taxon>
        <taxon>Bacteriovoracaceae</taxon>
        <taxon>Peredibacter</taxon>
    </lineage>
</organism>
<dbReference type="EMBL" id="CP139487">
    <property type="protein sequence ID" value="WPU63221.1"/>
    <property type="molecule type" value="Genomic_DNA"/>
</dbReference>
<dbReference type="RefSeq" id="WP_321389527.1">
    <property type="nucleotide sequence ID" value="NZ_CP139487.1"/>
</dbReference>
<feature type="chain" id="PRO_5044016473" evidence="1">
    <location>
        <begin position="18"/>
        <end position="139"/>
    </location>
</feature>
<keyword evidence="3" id="KW-1185">Reference proteome</keyword>
<reference evidence="2 3" key="1">
    <citation type="submission" date="2023-11" db="EMBL/GenBank/DDBJ databases">
        <title>Peredibacter starrii A3.12.</title>
        <authorList>
            <person name="Mitchell R.J."/>
        </authorList>
    </citation>
    <scope>NUCLEOTIDE SEQUENCE [LARGE SCALE GENOMIC DNA]</scope>
    <source>
        <strain evidence="2 3">A3.12</strain>
    </source>
</reference>
<dbReference type="KEGG" id="psti:SOO65_11050"/>
<dbReference type="Proteomes" id="UP001324634">
    <property type="component" value="Chromosome"/>
</dbReference>